<organism evidence="1 2">
    <name type="scientific">Actinacidiphila bryophytorum</name>
    <dbReference type="NCBI Taxonomy" id="1436133"/>
    <lineage>
        <taxon>Bacteria</taxon>
        <taxon>Bacillati</taxon>
        <taxon>Actinomycetota</taxon>
        <taxon>Actinomycetes</taxon>
        <taxon>Kitasatosporales</taxon>
        <taxon>Streptomycetaceae</taxon>
        <taxon>Actinacidiphila</taxon>
    </lineage>
</organism>
<comment type="caution">
    <text evidence="1">The sequence shown here is derived from an EMBL/GenBank/DDBJ whole genome shotgun (WGS) entry which is preliminary data.</text>
</comment>
<protein>
    <submittedName>
        <fullName evidence="1">Uncharacterized protein</fullName>
    </submittedName>
</protein>
<dbReference type="RefSeq" id="WP_205046680.1">
    <property type="nucleotide sequence ID" value="NZ_CAJVAX010000017.1"/>
</dbReference>
<dbReference type="Proteomes" id="UP001153328">
    <property type="component" value="Unassembled WGS sequence"/>
</dbReference>
<keyword evidence="2" id="KW-1185">Reference proteome</keyword>
<dbReference type="AlphaFoldDB" id="A0A9W4H0H5"/>
<dbReference type="EMBL" id="CAJVAX010000017">
    <property type="protein sequence ID" value="CAG7637671.1"/>
    <property type="molecule type" value="Genomic_DNA"/>
</dbReference>
<evidence type="ECO:0000313" key="2">
    <source>
        <dbReference type="Proteomes" id="UP001153328"/>
    </source>
</evidence>
<sequence>MMATVSLVLLFGALLAFLLKTGTAKAGTTFVAVMFGFLLATTGAAQPINHAITGTTTAVAKWHP</sequence>
<accession>A0A9W4H0H5</accession>
<name>A0A9W4H0H5_9ACTN</name>
<gene>
    <name evidence="1" type="ORF">SBRY_30145</name>
</gene>
<reference evidence="1" key="1">
    <citation type="submission" date="2021-06" db="EMBL/GenBank/DDBJ databases">
        <authorList>
            <person name="Arsene-Ploetze F."/>
        </authorList>
    </citation>
    <scope>NUCLEOTIDE SEQUENCE</scope>
    <source>
        <strain evidence="1">SBRY1</strain>
    </source>
</reference>
<proteinExistence type="predicted"/>
<evidence type="ECO:0000313" key="1">
    <source>
        <dbReference type="EMBL" id="CAG7637671.1"/>
    </source>
</evidence>